<reference evidence="3" key="2">
    <citation type="submission" date="2025-08" db="UniProtKB">
        <authorList>
            <consortium name="RefSeq"/>
        </authorList>
    </citation>
    <scope>IDENTIFICATION</scope>
    <source>
        <tissue evidence="3">Blood</tissue>
    </source>
</reference>
<proteinExistence type="predicted"/>
<sequence>MSQKGRQQRARLLTPALLVAVVVSVGSYHLNIIQFMQRETPRPPSGPAPRAFRLSLQLTMPLVNVNCGIGPIIDYFSSTRYGKWLLGILKLRGVRIPLLLPEKGFLRNAKCQPDWSLSALRRE</sequence>
<evidence type="ECO:0000313" key="2">
    <source>
        <dbReference type="Proteomes" id="UP000286641"/>
    </source>
</evidence>
<dbReference type="AlphaFoldDB" id="A0A3Q7PLD0"/>
<keyword evidence="1" id="KW-1133">Transmembrane helix</keyword>
<name>A0A3Q7PLD0_CALUR</name>
<dbReference type="Proteomes" id="UP000286641">
    <property type="component" value="Unplaced"/>
</dbReference>
<keyword evidence="2" id="KW-1185">Reference proteome</keyword>
<keyword evidence="1" id="KW-0472">Membrane</keyword>
<accession>A0A3Q7PLD0</accession>
<dbReference type="RefSeq" id="XP_025730827.1">
    <property type="nucleotide sequence ID" value="XM_025875042.1"/>
</dbReference>
<evidence type="ECO:0000256" key="1">
    <source>
        <dbReference type="SAM" id="Phobius"/>
    </source>
</evidence>
<dbReference type="InParanoid" id="A0A3Q7PLD0"/>
<gene>
    <name evidence="3" type="primary">LOC112826762</name>
</gene>
<evidence type="ECO:0000313" key="3">
    <source>
        <dbReference type="RefSeq" id="XP_025730827.1"/>
    </source>
</evidence>
<protein>
    <submittedName>
        <fullName evidence="3">G-protein coupled receptor 183-like</fullName>
    </submittedName>
</protein>
<reference key="1">
    <citation type="submission" date="2019-01" db="UniProtKB">
        <authorList>
            <consortium name="RefSeq"/>
        </authorList>
    </citation>
    <scope>IDENTIFICATION</scope>
</reference>
<feature type="transmembrane region" description="Helical" evidence="1">
    <location>
        <begin position="12"/>
        <end position="30"/>
    </location>
</feature>
<keyword evidence="1" id="KW-0812">Transmembrane</keyword>
<organism evidence="2 3">
    <name type="scientific">Callorhinus ursinus</name>
    <name type="common">Northern fur seal</name>
    <dbReference type="NCBI Taxonomy" id="34884"/>
    <lineage>
        <taxon>Eukaryota</taxon>
        <taxon>Metazoa</taxon>
        <taxon>Chordata</taxon>
        <taxon>Craniata</taxon>
        <taxon>Vertebrata</taxon>
        <taxon>Euteleostomi</taxon>
        <taxon>Mammalia</taxon>
        <taxon>Eutheria</taxon>
        <taxon>Laurasiatheria</taxon>
        <taxon>Carnivora</taxon>
        <taxon>Caniformia</taxon>
        <taxon>Pinnipedia</taxon>
        <taxon>Otariidae</taxon>
        <taxon>Callorhinus</taxon>
    </lineage>
</organism>